<dbReference type="Proteomes" id="UP001060085">
    <property type="component" value="Linkage Group LG08"/>
</dbReference>
<dbReference type="EMBL" id="CM044708">
    <property type="protein sequence ID" value="KAI5648302.1"/>
    <property type="molecule type" value="Genomic_DNA"/>
</dbReference>
<reference evidence="2" key="1">
    <citation type="journal article" date="2023" name="Nat. Plants">
        <title>Single-cell RNA sequencing provides a high-resolution roadmap for understanding the multicellular compartmentation of specialized metabolism.</title>
        <authorList>
            <person name="Sun S."/>
            <person name="Shen X."/>
            <person name="Li Y."/>
            <person name="Li Y."/>
            <person name="Wang S."/>
            <person name="Li R."/>
            <person name="Zhang H."/>
            <person name="Shen G."/>
            <person name="Guo B."/>
            <person name="Wei J."/>
            <person name="Xu J."/>
            <person name="St-Pierre B."/>
            <person name="Chen S."/>
            <person name="Sun C."/>
        </authorList>
    </citation>
    <scope>NUCLEOTIDE SEQUENCE [LARGE SCALE GENOMIC DNA]</scope>
</reference>
<proteinExistence type="predicted"/>
<evidence type="ECO:0000313" key="2">
    <source>
        <dbReference type="Proteomes" id="UP001060085"/>
    </source>
</evidence>
<keyword evidence="2" id="KW-1185">Reference proteome</keyword>
<organism evidence="1 2">
    <name type="scientific">Catharanthus roseus</name>
    <name type="common">Madagascar periwinkle</name>
    <name type="synonym">Vinca rosea</name>
    <dbReference type="NCBI Taxonomy" id="4058"/>
    <lineage>
        <taxon>Eukaryota</taxon>
        <taxon>Viridiplantae</taxon>
        <taxon>Streptophyta</taxon>
        <taxon>Embryophyta</taxon>
        <taxon>Tracheophyta</taxon>
        <taxon>Spermatophyta</taxon>
        <taxon>Magnoliopsida</taxon>
        <taxon>eudicotyledons</taxon>
        <taxon>Gunneridae</taxon>
        <taxon>Pentapetalae</taxon>
        <taxon>asterids</taxon>
        <taxon>lamiids</taxon>
        <taxon>Gentianales</taxon>
        <taxon>Apocynaceae</taxon>
        <taxon>Rauvolfioideae</taxon>
        <taxon>Vinceae</taxon>
        <taxon>Catharanthinae</taxon>
        <taxon>Catharanthus</taxon>
    </lineage>
</organism>
<name>A0ACB9ZQ15_CATRO</name>
<protein>
    <submittedName>
        <fullName evidence="1">Uncharacterized protein</fullName>
    </submittedName>
</protein>
<sequence>MSLRKVSQKRKTRILWKVMRVIKKGDKIQKIDDIEKSEGVNLLTHKTNFVLVETSHKFKGNTKNAKREQSLCYEKARMSFSSTLTKLFVISNIFLKLDLKSLISLLVLGFKFFHFHYKEIP</sequence>
<accession>A0ACB9ZQ15</accession>
<gene>
    <name evidence="1" type="ORF">M9H77_34307</name>
</gene>
<evidence type="ECO:0000313" key="1">
    <source>
        <dbReference type="EMBL" id="KAI5648302.1"/>
    </source>
</evidence>
<comment type="caution">
    <text evidence="1">The sequence shown here is derived from an EMBL/GenBank/DDBJ whole genome shotgun (WGS) entry which is preliminary data.</text>
</comment>